<dbReference type="SUPFAM" id="SSF56935">
    <property type="entry name" value="Porins"/>
    <property type="match status" value="1"/>
</dbReference>
<keyword evidence="3 11" id="KW-0813">Transport</keyword>
<accession>A0ABN1GDN2</accession>
<dbReference type="InterPro" id="IPR000531">
    <property type="entry name" value="Beta-barrel_TonB"/>
</dbReference>
<feature type="domain" description="TonB-dependent receptor-like beta-barrel" evidence="14">
    <location>
        <begin position="241"/>
        <end position="606"/>
    </location>
</feature>
<dbReference type="Gene3D" id="2.170.130.10">
    <property type="entry name" value="TonB-dependent receptor, plug domain"/>
    <property type="match status" value="1"/>
</dbReference>
<dbReference type="InterPro" id="IPR037066">
    <property type="entry name" value="Plug_dom_sf"/>
</dbReference>
<feature type="chain" id="PRO_5045193235" description="Heme transporter BhuA" evidence="13">
    <location>
        <begin position="26"/>
        <end position="632"/>
    </location>
</feature>
<feature type="signal peptide" evidence="13">
    <location>
        <begin position="1"/>
        <end position="25"/>
    </location>
</feature>
<dbReference type="PANTHER" id="PTHR30069:SF53">
    <property type="entry name" value="COLICIN I RECEPTOR-RELATED"/>
    <property type="match status" value="1"/>
</dbReference>
<dbReference type="PANTHER" id="PTHR30069">
    <property type="entry name" value="TONB-DEPENDENT OUTER MEMBRANE RECEPTOR"/>
    <property type="match status" value="1"/>
</dbReference>
<evidence type="ECO:0000313" key="16">
    <source>
        <dbReference type="EMBL" id="GAA0609350.1"/>
    </source>
</evidence>
<evidence type="ECO:0000256" key="11">
    <source>
        <dbReference type="PROSITE-ProRule" id="PRU01360"/>
    </source>
</evidence>
<comment type="subcellular location">
    <subcellularLocation>
        <location evidence="1 11">Cell outer membrane</location>
        <topology evidence="1 11">Multi-pass membrane protein</topology>
    </subcellularLocation>
</comment>
<keyword evidence="8 12" id="KW-0798">TonB box</keyword>
<sequence length="632" mass="69063">MFRKVVLLSGVAVSALAVFSVSAQAQGTLNENGEIVLKTITVTTPLRRASALERSTSSVTVIGEKDIEQSAAPDLQSLLKTYTGVTMTANGGQGATSGVSLRGFSSSQTLVLVNGVRMSSATSGTPNLSSIPLASIERIEIAKGGHSAQYGADAMGGIINIITKQGGACENGKSYCGSWTTGVTHPWGGFASGNISGKAENGIEYGLGASILGTQGYDFTTAPTENDRDGFLQGSVNLSLAKDVEWGRVYLDGLYTRGRNHYDGYNTTAPDSADTHNFSGRFGTRIDHSDDWFSTIELTSSLDKAKQFRASVDGDTFKTQRYGIFASTQKAFNTDKTQQIIVAGGEFYREKINGSSVSGDAYDEAHRNLSALFAQYSIDYAGLLIDAGLRYDHNQQFGDKVTYNIGASYEVVQDLILRSSYATGFRAPTFNDLYYPYSGNPDLKAEKSGSFEIGLNWQASQQTSFDLALYQNDVKDQIAWAPDPVTNVWHPFNIQKARIRGVEATVAHQFNDEWAVKASIDLRDPINRSDANYGNYLPNRDRFKATGEISYRPDEKLDLTARVLYGSSRYSDEANKNKLDSYITADFVALYAFDQQSQIKFSVENIFDKQYETAKGYRMPGRTMSLGFTRSF</sequence>
<dbReference type="Pfam" id="PF07715">
    <property type="entry name" value="Plug"/>
    <property type="match status" value="1"/>
</dbReference>
<evidence type="ECO:0000256" key="6">
    <source>
        <dbReference type="ARBA" id="ARBA00022729"/>
    </source>
</evidence>
<evidence type="ECO:0000256" key="8">
    <source>
        <dbReference type="ARBA" id="ARBA00023077"/>
    </source>
</evidence>
<dbReference type="EMBL" id="BAAADE010000006">
    <property type="protein sequence ID" value="GAA0609350.1"/>
    <property type="molecule type" value="Genomic_DNA"/>
</dbReference>
<evidence type="ECO:0000256" key="7">
    <source>
        <dbReference type="ARBA" id="ARBA00023065"/>
    </source>
</evidence>
<keyword evidence="7" id="KW-0406">Ion transport</keyword>
<evidence type="ECO:0000256" key="4">
    <source>
        <dbReference type="ARBA" id="ARBA00022452"/>
    </source>
</evidence>
<comment type="caution">
    <text evidence="16">The sequence shown here is derived from an EMBL/GenBank/DDBJ whole genome shotgun (WGS) entry which is preliminary data.</text>
</comment>
<evidence type="ECO:0000256" key="9">
    <source>
        <dbReference type="ARBA" id="ARBA00023136"/>
    </source>
</evidence>
<comment type="similarity">
    <text evidence="11 12">Belongs to the TonB-dependent receptor family.</text>
</comment>
<evidence type="ECO:0000256" key="1">
    <source>
        <dbReference type="ARBA" id="ARBA00004571"/>
    </source>
</evidence>
<proteinExistence type="inferred from homology"/>
<gene>
    <name evidence="16" type="primary">btuB</name>
    <name evidence="16" type="ORF">GCM10008943_26190</name>
</gene>
<feature type="domain" description="TonB-dependent receptor plug" evidence="15">
    <location>
        <begin position="53"/>
        <end position="158"/>
    </location>
</feature>
<protein>
    <recommendedName>
        <fullName evidence="2">Heme transporter BhuA</fullName>
    </recommendedName>
</protein>
<dbReference type="InterPro" id="IPR012910">
    <property type="entry name" value="Plug_dom"/>
</dbReference>
<evidence type="ECO:0000259" key="15">
    <source>
        <dbReference type="Pfam" id="PF07715"/>
    </source>
</evidence>
<dbReference type="Gene3D" id="2.40.170.20">
    <property type="entry name" value="TonB-dependent receptor, beta-barrel domain"/>
    <property type="match status" value="1"/>
</dbReference>
<evidence type="ECO:0000256" key="13">
    <source>
        <dbReference type="SAM" id="SignalP"/>
    </source>
</evidence>
<keyword evidence="10 11" id="KW-0998">Cell outer membrane</keyword>
<dbReference type="Pfam" id="PF00593">
    <property type="entry name" value="TonB_dep_Rec_b-barrel"/>
    <property type="match status" value="1"/>
</dbReference>
<evidence type="ECO:0000256" key="10">
    <source>
        <dbReference type="ARBA" id="ARBA00023237"/>
    </source>
</evidence>
<evidence type="ECO:0000256" key="12">
    <source>
        <dbReference type="RuleBase" id="RU003357"/>
    </source>
</evidence>
<dbReference type="InterPro" id="IPR039426">
    <property type="entry name" value="TonB-dep_rcpt-like"/>
</dbReference>
<keyword evidence="16" id="KW-0675">Receptor</keyword>
<dbReference type="CDD" id="cd01347">
    <property type="entry name" value="ligand_gated_channel"/>
    <property type="match status" value="1"/>
</dbReference>
<organism evidence="16 17">
    <name type="scientific">Paenochrobactrum glaciei</name>
    <dbReference type="NCBI Taxonomy" id="486407"/>
    <lineage>
        <taxon>Bacteria</taxon>
        <taxon>Pseudomonadati</taxon>
        <taxon>Pseudomonadota</taxon>
        <taxon>Alphaproteobacteria</taxon>
        <taxon>Hyphomicrobiales</taxon>
        <taxon>Brucellaceae</taxon>
        <taxon>Paenochrobactrum</taxon>
    </lineage>
</organism>
<evidence type="ECO:0000313" key="17">
    <source>
        <dbReference type="Proteomes" id="UP001424441"/>
    </source>
</evidence>
<dbReference type="PROSITE" id="PS52016">
    <property type="entry name" value="TONB_DEPENDENT_REC_3"/>
    <property type="match status" value="1"/>
</dbReference>
<keyword evidence="17" id="KW-1185">Reference proteome</keyword>
<keyword evidence="4 11" id="KW-1134">Transmembrane beta strand</keyword>
<dbReference type="Proteomes" id="UP001424441">
    <property type="component" value="Unassembled WGS sequence"/>
</dbReference>
<evidence type="ECO:0000256" key="3">
    <source>
        <dbReference type="ARBA" id="ARBA00022448"/>
    </source>
</evidence>
<dbReference type="InterPro" id="IPR036942">
    <property type="entry name" value="Beta-barrel_TonB_sf"/>
</dbReference>
<keyword evidence="9 11" id="KW-0472">Membrane</keyword>
<name>A0ABN1GDN2_9HYPH</name>
<keyword evidence="6 13" id="KW-0732">Signal</keyword>
<keyword evidence="5 11" id="KW-0812">Transmembrane</keyword>
<evidence type="ECO:0000256" key="5">
    <source>
        <dbReference type="ARBA" id="ARBA00022692"/>
    </source>
</evidence>
<evidence type="ECO:0000259" key="14">
    <source>
        <dbReference type="Pfam" id="PF00593"/>
    </source>
</evidence>
<reference evidence="16 17" key="1">
    <citation type="journal article" date="2019" name="Int. J. Syst. Evol. Microbiol.">
        <title>The Global Catalogue of Microorganisms (GCM) 10K type strain sequencing project: providing services to taxonomists for standard genome sequencing and annotation.</title>
        <authorList>
            <consortium name="The Broad Institute Genomics Platform"/>
            <consortium name="The Broad Institute Genome Sequencing Center for Infectious Disease"/>
            <person name="Wu L."/>
            <person name="Ma J."/>
        </authorList>
    </citation>
    <scope>NUCLEOTIDE SEQUENCE [LARGE SCALE GENOMIC DNA]</scope>
    <source>
        <strain evidence="16 17">JCM 15115</strain>
    </source>
</reference>
<evidence type="ECO:0000256" key="2">
    <source>
        <dbReference type="ARBA" id="ARBA00021261"/>
    </source>
</evidence>
<dbReference type="RefSeq" id="WP_343806341.1">
    <property type="nucleotide sequence ID" value="NZ_BAAADE010000006.1"/>
</dbReference>